<organism evidence="1 2">
    <name type="scientific">Aspergillus niger</name>
    <dbReference type="NCBI Taxonomy" id="5061"/>
    <lineage>
        <taxon>Eukaryota</taxon>
        <taxon>Fungi</taxon>
        <taxon>Dikarya</taxon>
        <taxon>Ascomycota</taxon>
        <taxon>Pezizomycotina</taxon>
        <taxon>Eurotiomycetes</taxon>
        <taxon>Eurotiomycetidae</taxon>
        <taxon>Eurotiales</taxon>
        <taxon>Aspergillaceae</taxon>
        <taxon>Aspergillus</taxon>
        <taxon>Aspergillus subgen. Circumdati</taxon>
    </lineage>
</organism>
<protein>
    <submittedName>
        <fullName evidence="1">Uncharacterized protein</fullName>
    </submittedName>
</protein>
<dbReference type="Proteomes" id="UP001144191">
    <property type="component" value="Unassembled WGS sequence"/>
</dbReference>
<gene>
    <name evidence="1" type="ORF">AnigIFM63604_005844</name>
</gene>
<accession>A0A9W6E9G3</accession>
<sequence>MPSSPPPGTLALDGRDLVLQPLPDLQVGPGSTRSGAIHDIHYKGQLAPWPNFINEVENAFRLFPWATSVVDVQEPLPAHPHSLSYEQVYIGDEHAVQGRFSQLIGQAMGGIFASQGMDIRFGDFKSCTVEKQYKKVPDVMMRDAAGAPLAVGEEKTPWAKPHDIRLAMGREWQPAMYMRDLDLQFGFLSTYEQTVFFRQDDTVGNNQTVLLYSPVIMHNWGYIPGQTVTLKQALFYLGLQASAAPYFITSESRTTGWVTNKDGDKL</sequence>
<name>A0A9W6E9G3_ASPNG</name>
<evidence type="ECO:0000313" key="2">
    <source>
        <dbReference type="Proteomes" id="UP001144191"/>
    </source>
</evidence>
<evidence type="ECO:0000313" key="1">
    <source>
        <dbReference type="EMBL" id="GLA49853.1"/>
    </source>
</evidence>
<comment type="caution">
    <text evidence="1">The sequence shown here is derived from an EMBL/GenBank/DDBJ whole genome shotgun (WGS) entry which is preliminary data.</text>
</comment>
<reference evidence="1" key="1">
    <citation type="submission" date="2022-07" db="EMBL/GenBank/DDBJ databases">
        <title>Taxonomy of Aspergillus series Nigri: significant species reduction supported by multi-species coalescent approaches.</title>
        <authorList>
            <person name="Bian C."/>
            <person name="Kusuya Y."/>
            <person name="Sklenar F."/>
            <person name="D'hooge E."/>
            <person name="Yaguchi T."/>
            <person name="Takahashi H."/>
            <person name="Hubka V."/>
        </authorList>
    </citation>
    <scope>NUCLEOTIDE SEQUENCE</scope>
    <source>
        <strain evidence="1">IFM 63604</strain>
    </source>
</reference>
<dbReference type="EMBL" id="BRPB01000033">
    <property type="protein sequence ID" value="GLA49853.1"/>
    <property type="molecule type" value="Genomic_DNA"/>
</dbReference>
<dbReference type="AlphaFoldDB" id="A0A9W6E9G3"/>
<proteinExistence type="predicted"/>